<feature type="compositionally biased region" description="Basic and acidic residues" evidence="1">
    <location>
        <begin position="394"/>
        <end position="408"/>
    </location>
</feature>
<gene>
    <name evidence="2" type="ORF">GGU10DRAFT_364962</name>
</gene>
<evidence type="ECO:0000313" key="3">
    <source>
        <dbReference type="Proteomes" id="UP001163798"/>
    </source>
</evidence>
<feature type="compositionally biased region" description="Acidic residues" evidence="1">
    <location>
        <begin position="430"/>
        <end position="439"/>
    </location>
</feature>
<name>A0AA38NJT3_9AGAR</name>
<evidence type="ECO:0000313" key="2">
    <source>
        <dbReference type="EMBL" id="KAJ3781983.1"/>
    </source>
</evidence>
<feature type="compositionally biased region" description="Low complexity" evidence="1">
    <location>
        <begin position="449"/>
        <end position="461"/>
    </location>
</feature>
<comment type="caution">
    <text evidence="2">The sequence shown here is derived from an EMBL/GenBank/DDBJ whole genome shotgun (WGS) entry which is preliminary data.</text>
</comment>
<dbReference type="EMBL" id="MU793508">
    <property type="protein sequence ID" value="KAJ3781983.1"/>
    <property type="molecule type" value="Genomic_DNA"/>
</dbReference>
<sequence>MSGNDLLLWLTRHLRSTVKVENNSLVTIPNFSPTQFEVLRVKWNRCRRQVPHVIYNGAIFNWVESILLVEPPFEEEKDVFCLELSSAIGSPEFLHCLLKANDLNSNLHAAVPPFGLGFLLSCDSFRGELNSSEWLDMILGDVMRGRPDNNGESNAPVKYLYRDWLRRDRQPREHDHILTVESTRMLSRSAEIETSAFETANRKRPEPSADVYELGSASRSSSEPPSKRPRRSSSSAPLVVKSRSGLLQWLSLTTTQIKPDHLNVHHNEIASRKHSNDLNTQNTSKVCTDPEDPSGWVCVGSPSQYPSDTQSIAPQGPMNQGIDSTSPSTRLPEIPLLSSFHLSSSSYDLEAPTCEEDKTRRSNDGAQIDSSNTVSSTSKSSSFLPLIADAAGKDHVEQSVNPSDRDQSSDDSDTEPGNIPAHSKDFGNEASEETLDAAEVDALLKQDESSSFSNTSSAGSF</sequence>
<feature type="region of interest" description="Disordered" evidence="1">
    <location>
        <begin position="347"/>
        <end position="381"/>
    </location>
</feature>
<feature type="non-terminal residue" evidence="2">
    <location>
        <position position="1"/>
    </location>
</feature>
<keyword evidence="3" id="KW-1185">Reference proteome</keyword>
<organism evidence="2 3">
    <name type="scientific">Lentinula aff. detonsa</name>
    <dbReference type="NCBI Taxonomy" id="2804958"/>
    <lineage>
        <taxon>Eukaryota</taxon>
        <taxon>Fungi</taxon>
        <taxon>Dikarya</taxon>
        <taxon>Basidiomycota</taxon>
        <taxon>Agaricomycotina</taxon>
        <taxon>Agaricomycetes</taxon>
        <taxon>Agaricomycetidae</taxon>
        <taxon>Agaricales</taxon>
        <taxon>Marasmiineae</taxon>
        <taxon>Omphalotaceae</taxon>
        <taxon>Lentinula</taxon>
    </lineage>
</organism>
<dbReference type="Proteomes" id="UP001163798">
    <property type="component" value="Unassembled WGS sequence"/>
</dbReference>
<accession>A0AA38NJT3</accession>
<feature type="compositionally biased region" description="Polar residues" evidence="1">
    <location>
        <begin position="304"/>
        <end position="329"/>
    </location>
</feature>
<proteinExistence type="predicted"/>
<feature type="compositionally biased region" description="Low complexity" evidence="1">
    <location>
        <begin position="370"/>
        <end position="381"/>
    </location>
</feature>
<feature type="region of interest" description="Disordered" evidence="1">
    <location>
        <begin position="304"/>
        <end position="332"/>
    </location>
</feature>
<dbReference type="AlphaFoldDB" id="A0AA38NJT3"/>
<feature type="region of interest" description="Disordered" evidence="1">
    <location>
        <begin position="394"/>
        <end position="461"/>
    </location>
</feature>
<reference evidence="2" key="1">
    <citation type="submission" date="2022-08" db="EMBL/GenBank/DDBJ databases">
        <authorList>
            <consortium name="DOE Joint Genome Institute"/>
            <person name="Min B."/>
            <person name="Riley R."/>
            <person name="Sierra-Patev S."/>
            <person name="Naranjo-Ortiz M."/>
            <person name="Looney B."/>
            <person name="Konkel Z."/>
            <person name="Slot J.C."/>
            <person name="Sakamoto Y."/>
            <person name="Steenwyk J.L."/>
            <person name="Rokas A."/>
            <person name="Carro J."/>
            <person name="Camarero S."/>
            <person name="Ferreira P."/>
            <person name="Molpeceres G."/>
            <person name="Ruiz-Duenas F.J."/>
            <person name="Serrano A."/>
            <person name="Henrissat B."/>
            <person name="Drula E."/>
            <person name="Hughes K.W."/>
            <person name="Mata J.L."/>
            <person name="Ishikawa N.K."/>
            <person name="Vargas-Isla R."/>
            <person name="Ushijima S."/>
            <person name="Smith C.A."/>
            <person name="Ahrendt S."/>
            <person name="Andreopoulos W."/>
            <person name="He G."/>
            <person name="Labutti K."/>
            <person name="Lipzen A."/>
            <person name="Ng V."/>
            <person name="Sandor L."/>
            <person name="Barry K."/>
            <person name="Martinez A.T."/>
            <person name="Xiao Y."/>
            <person name="Gibbons J.G."/>
            <person name="Terashima K."/>
            <person name="Hibbett D.S."/>
            <person name="Grigoriev I.V."/>
        </authorList>
    </citation>
    <scope>NUCLEOTIDE SEQUENCE</scope>
    <source>
        <strain evidence="2">TFB10291</strain>
    </source>
</reference>
<protein>
    <submittedName>
        <fullName evidence="2">Uncharacterized protein</fullName>
    </submittedName>
</protein>
<evidence type="ECO:0000256" key="1">
    <source>
        <dbReference type="SAM" id="MobiDB-lite"/>
    </source>
</evidence>
<feature type="region of interest" description="Disordered" evidence="1">
    <location>
        <begin position="196"/>
        <end position="239"/>
    </location>
</feature>